<name>A0A1G7EE42_9BACL</name>
<organism evidence="2 3">
    <name type="scientific">Fontibacillus panacisegetis</name>
    <dbReference type="NCBI Taxonomy" id="670482"/>
    <lineage>
        <taxon>Bacteria</taxon>
        <taxon>Bacillati</taxon>
        <taxon>Bacillota</taxon>
        <taxon>Bacilli</taxon>
        <taxon>Bacillales</taxon>
        <taxon>Paenibacillaceae</taxon>
        <taxon>Fontibacillus</taxon>
    </lineage>
</organism>
<dbReference type="EMBL" id="FNBG01000001">
    <property type="protein sequence ID" value="SDE61655.1"/>
    <property type="molecule type" value="Genomic_DNA"/>
</dbReference>
<dbReference type="Proteomes" id="UP000198972">
    <property type="component" value="Unassembled WGS sequence"/>
</dbReference>
<protein>
    <submittedName>
        <fullName evidence="2">Uncharacterized protein</fullName>
    </submittedName>
</protein>
<accession>A0A1G7EE42</accession>
<evidence type="ECO:0000313" key="3">
    <source>
        <dbReference type="Proteomes" id="UP000198972"/>
    </source>
</evidence>
<evidence type="ECO:0000313" key="2">
    <source>
        <dbReference type="EMBL" id="SDE61655.1"/>
    </source>
</evidence>
<dbReference type="AlphaFoldDB" id="A0A1G7EE42"/>
<dbReference type="STRING" id="670482.SAMN04488542_101161"/>
<keyword evidence="1" id="KW-1133">Transmembrane helix</keyword>
<feature type="transmembrane region" description="Helical" evidence="1">
    <location>
        <begin position="29"/>
        <end position="48"/>
    </location>
</feature>
<sequence>MFLLIIAAALIAVIPDFMGLKKKHKYREIIVSASILFVGLTFAVLRMCNVKLPSIFILSTKGLLMPLNNLVMKWFS</sequence>
<reference evidence="2 3" key="1">
    <citation type="submission" date="2016-10" db="EMBL/GenBank/DDBJ databases">
        <authorList>
            <person name="de Groot N.N."/>
        </authorList>
    </citation>
    <scope>NUCLEOTIDE SEQUENCE [LARGE SCALE GENOMIC DNA]</scope>
    <source>
        <strain evidence="2 3">DSM 28129</strain>
    </source>
</reference>
<keyword evidence="1" id="KW-0472">Membrane</keyword>
<evidence type="ECO:0000256" key="1">
    <source>
        <dbReference type="SAM" id="Phobius"/>
    </source>
</evidence>
<proteinExistence type="predicted"/>
<keyword evidence="1" id="KW-0812">Transmembrane</keyword>
<dbReference type="RefSeq" id="WP_091225905.1">
    <property type="nucleotide sequence ID" value="NZ_FNBG01000001.1"/>
</dbReference>
<gene>
    <name evidence="2" type="ORF">SAMN04488542_101161</name>
</gene>
<keyword evidence="3" id="KW-1185">Reference proteome</keyword>